<feature type="chain" id="PRO_5003010197" description="Lipoprotein LprB" evidence="2">
    <location>
        <begin position="31"/>
        <end position="187"/>
    </location>
</feature>
<dbReference type="STRING" id="526226.Gbro_3882"/>
<dbReference type="Pfam" id="PF12079">
    <property type="entry name" value="DUF3558"/>
    <property type="match status" value="1"/>
</dbReference>
<keyword evidence="2" id="KW-0732">Signal</keyword>
<protein>
    <recommendedName>
        <fullName evidence="5">Lipoprotein LprB</fullName>
    </recommendedName>
</protein>
<sequence>MTGRRALRIPTVVAAVAAASVLLGACTSNSDDTADPGAPAGPSSPGRAGDGPFFGSCGGVSTDEVVAVTGFGPMAVTVENTSSCVWGSDERGTGAVASFNWYRGSPIERERATVQLTKDTVVDIEINGHRGFIASSPTICEVGIAFGADFFEWSVRAGRRQAEGGPTIDQICSATKQLSRYSIERAS</sequence>
<organism evidence="3 4">
    <name type="scientific">Gordonia bronchialis (strain ATCC 25592 / DSM 43247 / BCRC 13721 / JCM 3198 / KCTC 3076 / NBRC 16047 / NCTC 10667)</name>
    <name type="common">Rhodococcus bronchialis</name>
    <dbReference type="NCBI Taxonomy" id="526226"/>
    <lineage>
        <taxon>Bacteria</taxon>
        <taxon>Bacillati</taxon>
        <taxon>Actinomycetota</taxon>
        <taxon>Actinomycetes</taxon>
        <taxon>Mycobacteriales</taxon>
        <taxon>Gordoniaceae</taxon>
        <taxon>Gordonia</taxon>
    </lineage>
</organism>
<evidence type="ECO:0008006" key="5">
    <source>
        <dbReference type="Google" id="ProtNLM"/>
    </source>
</evidence>
<feature type="compositionally biased region" description="Low complexity" evidence="1">
    <location>
        <begin position="35"/>
        <end position="51"/>
    </location>
</feature>
<dbReference type="PROSITE" id="PS51257">
    <property type="entry name" value="PROKAR_LIPOPROTEIN"/>
    <property type="match status" value="1"/>
</dbReference>
<dbReference type="KEGG" id="gbr:Gbro_3882"/>
<feature type="region of interest" description="Disordered" evidence="1">
    <location>
        <begin position="28"/>
        <end position="52"/>
    </location>
</feature>
<reference evidence="4" key="1">
    <citation type="submission" date="2009-10" db="EMBL/GenBank/DDBJ databases">
        <title>The complete chromosome of Gordonia bronchialis DSM 43247.</title>
        <authorList>
            <consortium name="US DOE Joint Genome Institute (JGI-PGF)"/>
            <person name="Lucas S."/>
            <person name="Copeland A."/>
            <person name="Lapidus A."/>
            <person name="Glavina del Rio T."/>
            <person name="Dalin E."/>
            <person name="Tice H."/>
            <person name="Bruce D."/>
            <person name="Goodwin L."/>
            <person name="Pitluck S."/>
            <person name="Kyrpides N."/>
            <person name="Mavromatis K."/>
            <person name="Ivanova N."/>
            <person name="Ovchinnikova G."/>
            <person name="Saunders E."/>
            <person name="Brettin T."/>
            <person name="Detter J.C."/>
            <person name="Han C."/>
            <person name="Larimer F."/>
            <person name="Land M."/>
            <person name="Hauser L."/>
            <person name="Markowitz V."/>
            <person name="Cheng J.-F."/>
            <person name="Hugenholtz P."/>
            <person name="Woyke T."/>
            <person name="Wu D."/>
            <person name="Jando M."/>
            <person name="Schneider S."/>
            <person name="Goeker M."/>
            <person name="Klenk H.-P."/>
            <person name="Eisen J.A."/>
        </authorList>
    </citation>
    <scope>NUCLEOTIDE SEQUENCE [LARGE SCALE GENOMIC DNA]</scope>
    <source>
        <strain evidence="4">ATCC 25592 / DSM 43247 / BCRC 13721 / JCM 3198 / KCTC 3076 / NBRC 16047 / NCTC 10667</strain>
    </source>
</reference>
<gene>
    <name evidence="3" type="ordered locus">Gbro_3882</name>
</gene>
<dbReference type="HOGENOM" id="CLU_129265_0_0_11"/>
<dbReference type="eggNOG" id="COG1188">
    <property type="taxonomic scope" value="Bacteria"/>
</dbReference>
<name>D0L3C8_GORB4</name>
<evidence type="ECO:0000256" key="2">
    <source>
        <dbReference type="SAM" id="SignalP"/>
    </source>
</evidence>
<dbReference type="Proteomes" id="UP000001219">
    <property type="component" value="Chromosome"/>
</dbReference>
<evidence type="ECO:0000313" key="4">
    <source>
        <dbReference type="Proteomes" id="UP000001219"/>
    </source>
</evidence>
<dbReference type="AlphaFoldDB" id="D0L3C8"/>
<dbReference type="InterPro" id="IPR024520">
    <property type="entry name" value="DUF3558"/>
</dbReference>
<keyword evidence="4" id="KW-1185">Reference proteome</keyword>
<reference evidence="3 4" key="2">
    <citation type="journal article" date="2010" name="Stand. Genomic Sci.">
        <title>Complete genome sequence of Gordonia bronchialis type strain (3410).</title>
        <authorList>
            <person name="Ivanova N."/>
            <person name="Sikorski J."/>
            <person name="Jando M."/>
            <person name="Lapidus A."/>
            <person name="Nolan M."/>
            <person name="Lucas S."/>
            <person name="Del Rio T.G."/>
            <person name="Tice H."/>
            <person name="Copeland A."/>
            <person name="Cheng J.F."/>
            <person name="Chen F."/>
            <person name="Bruce D."/>
            <person name="Goodwin L."/>
            <person name="Pitluck S."/>
            <person name="Mavromatis K."/>
            <person name="Ovchinnikova G."/>
            <person name="Pati A."/>
            <person name="Chen A."/>
            <person name="Palaniappan K."/>
            <person name="Land M."/>
            <person name="Hauser L."/>
            <person name="Chang Y.J."/>
            <person name="Jeffries C.D."/>
            <person name="Chain P."/>
            <person name="Saunders E."/>
            <person name="Han C."/>
            <person name="Detter J.C."/>
            <person name="Brettin T."/>
            <person name="Rohde M."/>
            <person name="Goker M."/>
            <person name="Bristow J."/>
            <person name="Eisen J.A."/>
            <person name="Markowitz V."/>
            <person name="Hugenholtz P."/>
            <person name="Klenk H.P."/>
            <person name="Kyrpides N.C."/>
        </authorList>
    </citation>
    <scope>NUCLEOTIDE SEQUENCE [LARGE SCALE GENOMIC DNA]</scope>
    <source>
        <strain evidence="4">ATCC 25592 / DSM 43247 / BCRC 13721 / JCM 3198 / KCTC 3076 / NBRC 16047 / NCTC 10667</strain>
    </source>
</reference>
<dbReference type="EMBL" id="CP001802">
    <property type="protein sequence ID" value="ACY23058.1"/>
    <property type="molecule type" value="Genomic_DNA"/>
</dbReference>
<accession>D0L3C8</accession>
<evidence type="ECO:0000313" key="3">
    <source>
        <dbReference type="EMBL" id="ACY23058.1"/>
    </source>
</evidence>
<proteinExistence type="predicted"/>
<feature type="signal peptide" evidence="2">
    <location>
        <begin position="1"/>
        <end position="30"/>
    </location>
</feature>
<evidence type="ECO:0000256" key="1">
    <source>
        <dbReference type="SAM" id="MobiDB-lite"/>
    </source>
</evidence>
<dbReference type="RefSeq" id="WP_012835561.1">
    <property type="nucleotide sequence ID" value="NC_013441.1"/>
</dbReference>